<keyword evidence="9" id="KW-0479">Metal-binding</keyword>
<dbReference type="InterPro" id="IPR038383">
    <property type="entry name" value="CPD_dom_sf"/>
</dbReference>
<evidence type="ECO:0000256" key="3">
    <source>
        <dbReference type="ARBA" id="ARBA00004613"/>
    </source>
</evidence>
<dbReference type="SUPFAM" id="SSF69304">
    <property type="entry name" value="Tricorn protease N-terminal domain"/>
    <property type="match status" value="1"/>
</dbReference>
<evidence type="ECO:0000256" key="11">
    <source>
        <dbReference type="ARBA" id="ARBA00022801"/>
    </source>
</evidence>
<evidence type="ECO:0000256" key="6">
    <source>
        <dbReference type="ARBA" id="ARBA00022656"/>
    </source>
</evidence>
<feature type="domain" description="Peptidase C80" evidence="21">
    <location>
        <begin position="460"/>
        <end position="646"/>
    </location>
</feature>
<evidence type="ECO:0000256" key="12">
    <source>
        <dbReference type="ARBA" id="ARBA00022807"/>
    </source>
</evidence>
<reference evidence="22 23" key="1">
    <citation type="submission" date="2020-05" db="EMBL/GenBank/DDBJ databases">
        <authorList>
            <person name="Petersen J."/>
            <person name="Sayavedra L."/>
        </authorList>
    </citation>
    <scope>NUCLEOTIDE SEQUENCE [LARGE SCALE GENOMIC DNA]</scope>
    <source>
        <strain evidence="22">B azoricus SOX ET2 1586I</strain>
    </source>
</reference>
<evidence type="ECO:0000256" key="19">
    <source>
        <dbReference type="ARBA" id="ARBA00023200"/>
    </source>
</evidence>
<protein>
    <recommendedName>
        <fullName evidence="21">Peptidase C80 domain-containing protein</fullName>
    </recommendedName>
</protein>
<proteinExistence type="predicted"/>
<keyword evidence="17" id="KW-0446">Lipid-binding</keyword>
<evidence type="ECO:0000259" key="21">
    <source>
        <dbReference type="PROSITE" id="PS51771"/>
    </source>
</evidence>
<evidence type="ECO:0000256" key="7">
    <source>
        <dbReference type="ARBA" id="ARBA00022670"/>
    </source>
</evidence>
<dbReference type="Gene3D" id="3.40.50.11050">
    <property type="match status" value="3"/>
</dbReference>
<keyword evidence="13" id="KW-0068">Autocatalytic cleavage</keyword>
<evidence type="ECO:0000256" key="1">
    <source>
        <dbReference type="ARBA" id="ARBA00001946"/>
    </source>
</evidence>
<evidence type="ECO:0000256" key="4">
    <source>
        <dbReference type="ARBA" id="ARBA00022511"/>
    </source>
</evidence>
<keyword evidence="12" id="KW-0788">Thiol protease</keyword>
<feature type="non-terminal residue" evidence="22">
    <location>
        <position position="1151"/>
    </location>
</feature>
<evidence type="ECO:0000256" key="14">
    <source>
        <dbReference type="ARBA" id="ARBA00022842"/>
    </source>
</evidence>
<accession>A0ABN7GED8</accession>
<name>A0ABN7GED8_9GAMM</name>
<keyword evidence="4" id="KW-1032">Host cell membrane</keyword>
<keyword evidence="7" id="KW-0645">Protease</keyword>
<keyword evidence="5" id="KW-0964">Secreted</keyword>
<sequence length="1151" mass="128119">QLKQTGVESISARSEYVAIDPDGKKLTSSTGTSEWRHKNGKAKTLYSFDKLTGKVESRVYDDEGTLVRHNGKHLNNDSQYQTNIIFQLENNDDTVKNATNALANKHPENSYIAKLDEAGNFKVYDVDGNEVALNVNGKYRINVVGHGSSMKTMGADVLSSRITALQAKLNIEQTDEGRIALVGCETDRASVSGDTSFNPVSFTKLVAEKLYDNGKGSTNAEVTGRTADIEVDANGRKVMRTGGQKTLYSWDSDKGEITQRTETVKSHSEQLENPLGGFDEYSKLLNELIKKKSSTSSKHYTFLRRLKEDFQRAKELEPGVIKTKIFEKMFEDLDRHLPGRETKYQKQFDKLSVMTRKYAENALAYHLENRFNKGELDIDVSVDMLKDIAGLSLGDQLTRIERAKSEFERLLSQDEINLEKNAARKAWAKVCVRKASEIVSDITESQRALSVWDKTTVTNQFEVSPDPRDTHYVVVQLQDNPAIEKGSANIAGKHFKNSTLIQMDKDGGYRIVHGPKLHKIKADNIKILFDGHGSDSLKTIGRRTANDIVEHVVALRGVLPAQSSIDTVSIKGCNPGNDFGKDVAIGLKERRIETKVSSRLGSLRIELNGRTTVDYRYHLDEGKVVWGYKDGLLTQFDPYTDDNYHLVVSVGEGGLVQLQLNKRIEGLEGKLRIRVIASDSKTTLAALKEIERRLPDGASMAEINIKMGNGNADWYATHGVSDYAGLVSYLSSRFNANVLTYSPSGPNRGSYAYRYEKDKETTVNGLAGANGVTNGFVFYDTRPSDDVGFFYRKNKTAVLYSLAKRPSHNKIPVVLIDSDSYSEQELLGQLKGAINQIEGSVSQIKIITKNTTMSDDDYKSMMKFLSKELHVSVQAYNTYTQTKPWLSINPGDSQVTKYLGARHLSETTPYQDKKLQSWDTLTQEQTNKLTTESQKTKPDLANHDHQILFQTESDDNIKDSTLKLAFKHPTKTTIVQMDKDGAYRVVYGTQLKDITGKVKMVAVGYGREAEDGTQTLGGRSADALSTNITTINQALNTDAVTIKHVSLVGCNLASDNPTDDNTSTYGAEMLRQLKQTGVESISARSEYVAIDPDGKKLTSSTGTSEWRHKNGKAKTLYSFDKLTGKVESRVYDDEGTLVRHNGKHLNNDSQY</sequence>
<evidence type="ECO:0000256" key="13">
    <source>
        <dbReference type="ARBA" id="ARBA00022813"/>
    </source>
</evidence>
<feature type="domain" description="Peptidase C80" evidence="21">
    <location>
        <begin position="71"/>
        <end position="259"/>
    </location>
</feature>
<dbReference type="RefSeq" id="WP_237731734.1">
    <property type="nucleotide sequence ID" value="NZ_CAHJWF010000551.1"/>
</dbReference>
<evidence type="ECO:0000256" key="15">
    <source>
        <dbReference type="ARBA" id="ARBA00022870"/>
    </source>
</evidence>
<keyword evidence="23" id="KW-1185">Reference proteome</keyword>
<keyword evidence="19" id="KW-1035">Host cytoplasm</keyword>
<evidence type="ECO:0000256" key="18">
    <source>
        <dbReference type="ARBA" id="ARBA00023136"/>
    </source>
</evidence>
<evidence type="ECO:0000256" key="8">
    <source>
        <dbReference type="ARBA" id="ARBA00022679"/>
    </source>
</evidence>
<evidence type="ECO:0000256" key="10">
    <source>
        <dbReference type="ARBA" id="ARBA00022737"/>
    </source>
</evidence>
<keyword evidence="16" id="KW-0843">Virulence</keyword>
<evidence type="ECO:0000256" key="16">
    <source>
        <dbReference type="ARBA" id="ARBA00023026"/>
    </source>
</evidence>
<keyword evidence="14" id="KW-0460">Magnesium</keyword>
<keyword evidence="10" id="KW-0677">Repeat</keyword>
<evidence type="ECO:0000256" key="20">
    <source>
        <dbReference type="ARBA" id="ARBA00023586"/>
    </source>
</evidence>
<dbReference type="Pfam" id="PF11713">
    <property type="entry name" value="Peptidase_C80"/>
    <property type="match status" value="3"/>
</dbReference>
<organism evidence="22 23">
    <name type="scientific">Bathymodiolus thermophilus thioautotrophic gill symbiont</name>
    <dbReference type="NCBI Taxonomy" id="2360"/>
    <lineage>
        <taxon>Bacteria</taxon>
        <taxon>Pseudomonadati</taxon>
        <taxon>Pseudomonadota</taxon>
        <taxon>Gammaproteobacteria</taxon>
        <taxon>sulfur-oxidizing symbionts</taxon>
    </lineage>
</organism>
<keyword evidence="6" id="KW-0800">Toxin</keyword>
<keyword evidence="18" id="KW-0472">Membrane</keyword>
<dbReference type="PROSITE" id="PS51771">
    <property type="entry name" value="CGT_MARTX_CPD"/>
    <property type="match status" value="3"/>
</dbReference>
<keyword evidence="15" id="KW-1043">Host membrane</keyword>
<gene>
    <name evidence="22" type="ORF">AZO1586I_2461</name>
</gene>
<comment type="subcellular location">
    <subcellularLocation>
        <location evidence="2">Host cell membrane</location>
    </subcellularLocation>
    <subcellularLocation>
        <location evidence="20">Host cytoplasm</location>
        <location evidence="20">Host cytosol</location>
    </subcellularLocation>
    <subcellularLocation>
        <location evidence="3">Secreted</location>
    </subcellularLocation>
</comment>
<comment type="caution">
    <text evidence="22">The sequence shown here is derived from an EMBL/GenBank/DDBJ whole genome shotgun (WGS) entry which is preliminary data.</text>
</comment>
<evidence type="ECO:0000256" key="5">
    <source>
        <dbReference type="ARBA" id="ARBA00022525"/>
    </source>
</evidence>
<evidence type="ECO:0000313" key="22">
    <source>
        <dbReference type="EMBL" id="CAB5508186.1"/>
    </source>
</evidence>
<dbReference type="EMBL" id="CAHJWF010000551">
    <property type="protein sequence ID" value="CAB5508186.1"/>
    <property type="molecule type" value="Genomic_DNA"/>
</dbReference>
<evidence type="ECO:0000256" key="9">
    <source>
        <dbReference type="ARBA" id="ARBA00022723"/>
    </source>
</evidence>
<keyword evidence="11" id="KW-0378">Hydrolase</keyword>
<evidence type="ECO:0000256" key="17">
    <source>
        <dbReference type="ARBA" id="ARBA00023121"/>
    </source>
</evidence>
<feature type="non-terminal residue" evidence="22">
    <location>
        <position position="1"/>
    </location>
</feature>
<keyword evidence="8" id="KW-0808">Transferase</keyword>
<evidence type="ECO:0000313" key="23">
    <source>
        <dbReference type="Proteomes" id="UP000626656"/>
    </source>
</evidence>
<evidence type="ECO:0000256" key="2">
    <source>
        <dbReference type="ARBA" id="ARBA00004165"/>
    </source>
</evidence>
<dbReference type="CDD" id="cd20500">
    <property type="entry name" value="Peptidase_C80"/>
    <property type="match status" value="3"/>
</dbReference>
<dbReference type="InterPro" id="IPR020974">
    <property type="entry name" value="CPD_dom"/>
</dbReference>
<comment type="cofactor">
    <cofactor evidence="1">
        <name>Mg(2+)</name>
        <dbReference type="ChEBI" id="CHEBI:18420"/>
    </cofactor>
</comment>
<dbReference type="Proteomes" id="UP000626656">
    <property type="component" value="Unassembled WGS sequence"/>
</dbReference>
<feature type="domain" description="Peptidase C80" evidence="21">
    <location>
        <begin position="934"/>
        <end position="1119"/>
    </location>
</feature>